<dbReference type="AlphaFoldDB" id="A0A074ZAW4"/>
<dbReference type="Proteomes" id="UP000054324">
    <property type="component" value="Unassembled WGS sequence"/>
</dbReference>
<proteinExistence type="predicted"/>
<dbReference type="EMBL" id="KL596886">
    <property type="protein sequence ID" value="KER22667.1"/>
    <property type="molecule type" value="Genomic_DNA"/>
</dbReference>
<reference evidence="1 2" key="1">
    <citation type="submission" date="2013-11" db="EMBL/GenBank/DDBJ databases">
        <title>Opisthorchis viverrini - life in the bile duct.</title>
        <authorList>
            <person name="Young N.D."/>
            <person name="Nagarajan N."/>
            <person name="Lin S.J."/>
            <person name="Korhonen P.K."/>
            <person name="Jex A.R."/>
            <person name="Hall R.S."/>
            <person name="Safavi-Hemami H."/>
            <person name="Kaewkong W."/>
            <person name="Bertrand D."/>
            <person name="Gao S."/>
            <person name="Seet Q."/>
            <person name="Wongkham S."/>
            <person name="Teh B.T."/>
            <person name="Wongkham C."/>
            <person name="Intapan P.M."/>
            <person name="Maleewong W."/>
            <person name="Yang X."/>
            <person name="Hu M."/>
            <person name="Wang Z."/>
            <person name="Hofmann A."/>
            <person name="Sternberg P.W."/>
            <person name="Tan P."/>
            <person name="Wang J."/>
            <person name="Gasser R.B."/>
        </authorList>
    </citation>
    <scope>NUCLEOTIDE SEQUENCE [LARGE SCALE GENOMIC DNA]</scope>
</reference>
<accession>A0A074ZAW4</accession>
<organism evidence="1 2">
    <name type="scientific">Opisthorchis viverrini</name>
    <name type="common">Southeast Asian liver fluke</name>
    <dbReference type="NCBI Taxonomy" id="6198"/>
    <lineage>
        <taxon>Eukaryota</taxon>
        <taxon>Metazoa</taxon>
        <taxon>Spiralia</taxon>
        <taxon>Lophotrochozoa</taxon>
        <taxon>Platyhelminthes</taxon>
        <taxon>Trematoda</taxon>
        <taxon>Digenea</taxon>
        <taxon>Opisthorchiida</taxon>
        <taxon>Opisthorchiata</taxon>
        <taxon>Opisthorchiidae</taxon>
        <taxon>Opisthorchis</taxon>
    </lineage>
</organism>
<dbReference type="CTD" id="20323463"/>
<evidence type="ECO:0000313" key="1">
    <source>
        <dbReference type="EMBL" id="KER22667.1"/>
    </source>
</evidence>
<dbReference type="RefSeq" id="XP_009173582.1">
    <property type="nucleotide sequence ID" value="XM_009175318.1"/>
</dbReference>
<dbReference type="KEGG" id="ovi:T265_09290"/>
<dbReference type="GeneID" id="20323463"/>
<name>A0A074ZAW4_OPIVI</name>
<sequence length="90" mass="10457">MNVEQYERRWSRNCKLNSSIDPSWTKKFELPIESVPNINSYAPVRNSTNGEPVAQISQTPSRVLLRARITLKQEHLQGDSRNGKFLNHYD</sequence>
<keyword evidence="2" id="KW-1185">Reference proteome</keyword>
<gene>
    <name evidence="1" type="ORF">T265_09290</name>
</gene>
<evidence type="ECO:0000313" key="2">
    <source>
        <dbReference type="Proteomes" id="UP000054324"/>
    </source>
</evidence>
<protein>
    <submittedName>
        <fullName evidence="1">Uncharacterized protein</fullName>
    </submittedName>
</protein>